<dbReference type="InterPro" id="IPR026720">
    <property type="entry name" value="CFAP91"/>
</dbReference>
<proteinExistence type="predicted"/>
<reference evidence="1" key="2">
    <citation type="submission" date="2020-12" db="EMBL/GenBank/DDBJ databases">
        <authorList>
            <person name="Kanost M."/>
        </authorList>
    </citation>
    <scope>NUCLEOTIDE SEQUENCE</scope>
</reference>
<dbReference type="PANTHER" id="PTHR22455">
    <property type="entry name" value="CILIA- AND FLAGELLA-ASSOCIATED PROTEIN 91"/>
    <property type="match status" value="1"/>
</dbReference>
<dbReference type="PANTHER" id="PTHR22455:SF10">
    <property type="entry name" value="CILIA- AND FLAGELLA-ASSOCIATED PROTEIN 91"/>
    <property type="match status" value="1"/>
</dbReference>
<dbReference type="AlphaFoldDB" id="A0A922D016"/>
<comment type="caution">
    <text evidence="1">The sequence shown here is derived from an EMBL/GenBank/DDBJ whole genome shotgun (WGS) entry which is preliminary data.</text>
</comment>
<protein>
    <submittedName>
        <fullName evidence="1">Uncharacterized protein</fullName>
    </submittedName>
</protein>
<sequence length="117" mass="13614">MSGETLYERPRIYAVSKMRVHDYLYDSSFIVSGARDYARTAFKAAMASAQLTIQPVYHTMFSELRKCPRMRVVYYPNCRLPEHMDRTYSEYVERVRGSRGAPAPQLLGKDRFKFSAV</sequence>
<keyword evidence="2" id="KW-1185">Reference proteome</keyword>
<reference evidence="1" key="1">
    <citation type="journal article" date="2016" name="Insect Biochem. Mol. Biol.">
        <title>Multifaceted biological insights from a draft genome sequence of the tobacco hornworm moth, Manduca sexta.</title>
        <authorList>
            <person name="Kanost M.R."/>
            <person name="Arrese E.L."/>
            <person name="Cao X."/>
            <person name="Chen Y.R."/>
            <person name="Chellapilla S."/>
            <person name="Goldsmith M.R."/>
            <person name="Grosse-Wilde E."/>
            <person name="Heckel D.G."/>
            <person name="Herndon N."/>
            <person name="Jiang H."/>
            <person name="Papanicolaou A."/>
            <person name="Qu J."/>
            <person name="Soulages J.L."/>
            <person name="Vogel H."/>
            <person name="Walters J."/>
            <person name="Waterhouse R.M."/>
            <person name="Ahn S.J."/>
            <person name="Almeida F.C."/>
            <person name="An C."/>
            <person name="Aqrawi P."/>
            <person name="Bretschneider A."/>
            <person name="Bryant W.B."/>
            <person name="Bucks S."/>
            <person name="Chao H."/>
            <person name="Chevignon G."/>
            <person name="Christen J.M."/>
            <person name="Clarke D.F."/>
            <person name="Dittmer N.T."/>
            <person name="Ferguson L.C.F."/>
            <person name="Garavelou S."/>
            <person name="Gordon K.H.J."/>
            <person name="Gunaratna R.T."/>
            <person name="Han Y."/>
            <person name="Hauser F."/>
            <person name="He Y."/>
            <person name="Heidel-Fischer H."/>
            <person name="Hirsh A."/>
            <person name="Hu Y."/>
            <person name="Jiang H."/>
            <person name="Kalra D."/>
            <person name="Klinner C."/>
            <person name="Konig C."/>
            <person name="Kovar C."/>
            <person name="Kroll A.R."/>
            <person name="Kuwar S.S."/>
            <person name="Lee S.L."/>
            <person name="Lehman R."/>
            <person name="Li K."/>
            <person name="Li Z."/>
            <person name="Liang H."/>
            <person name="Lovelace S."/>
            <person name="Lu Z."/>
            <person name="Mansfield J.H."/>
            <person name="McCulloch K.J."/>
            <person name="Mathew T."/>
            <person name="Morton B."/>
            <person name="Muzny D.M."/>
            <person name="Neunemann D."/>
            <person name="Ongeri F."/>
            <person name="Pauchet Y."/>
            <person name="Pu L.L."/>
            <person name="Pyrousis I."/>
            <person name="Rao X.J."/>
            <person name="Redding A."/>
            <person name="Roesel C."/>
            <person name="Sanchez-Gracia A."/>
            <person name="Schaack S."/>
            <person name="Shukla A."/>
            <person name="Tetreau G."/>
            <person name="Wang Y."/>
            <person name="Xiong G.H."/>
            <person name="Traut W."/>
            <person name="Walsh T.K."/>
            <person name="Worley K.C."/>
            <person name="Wu D."/>
            <person name="Wu W."/>
            <person name="Wu Y.Q."/>
            <person name="Zhang X."/>
            <person name="Zou Z."/>
            <person name="Zucker H."/>
            <person name="Briscoe A.D."/>
            <person name="Burmester T."/>
            <person name="Clem R.J."/>
            <person name="Feyereisen R."/>
            <person name="Grimmelikhuijzen C.J.P."/>
            <person name="Hamodrakas S.J."/>
            <person name="Hansson B.S."/>
            <person name="Huguet E."/>
            <person name="Jermiin L.S."/>
            <person name="Lan Q."/>
            <person name="Lehman H.K."/>
            <person name="Lorenzen M."/>
            <person name="Merzendorfer H."/>
            <person name="Michalopoulos I."/>
            <person name="Morton D.B."/>
            <person name="Muthukrishnan S."/>
            <person name="Oakeshott J.G."/>
            <person name="Palmer W."/>
            <person name="Park Y."/>
            <person name="Passarelli A.L."/>
            <person name="Rozas J."/>
            <person name="Schwartz L.M."/>
            <person name="Smith W."/>
            <person name="Southgate A."/>
            <person name="Vilcinskas A."/>
            <person name="Vogt R."/>
            <person name="Wang P."/>
            <person name="Werren J."/>
            <person name="Yu X.Q."/>
            <person name="Zhou J.J."/>
            <person name="Brown S.J."/>
            <person name="Scherer S.E."/>
            <person name="Richards S."/>
            <person name="Blissard G.W."/>
        </authorList>
    </citation>
    <scope>NUCLEOTIDE SEQUENCE</scope>
</reference>
<gene>
    <name evidence="1" type="ORF">O3G_MSEX014716</name>
</gene>
<evidence type="ECO:0000313" key="2">
    <source>
        <dbReference type="Proteomes" id="UP000791440"/>
    </source>
</evidence>
<accession>A0A922D016</accession>
<name>A0A922D016_MANSE</name>
<dbReference type="Proteomes" id="UP000791440">
    <property type="component" value="Unassembled WGS sequence"/>
</dbReference>
<organism evidence="1 2">
    <name type="scientific">Manduca sexta</name>
    <name type="common">Tobacco hawkmoth</name>
    <name type="synonym">Tobacco hornworm</name>
    <dbReference type="NCBI Taxonomy" id="7130"/>
    <lineage>
        <taxon>Eukaryota</taxon>
        <taxon>Metazoa</taxon>
        <taxon>Ecdysozoa</taxon>
        <taxon>Arthropoda</taxon>
        <taxon>Hexapoda</taxon>
        <taxon>Insecta</taxon>
        <taxon>Pterygota</taxon>
        <taxon>Neoptera</taxon>
        <taxon>Endopterygota</taxon>
        <taxon>Lepidoptera</taxon>
        <taxon>Glossata</taxon>
        <taxon>Ditrysia</taxon>
        <taxon>Bombycoidea</taxon>
        <taxon>Sphingidae</taxon>
        <taxon>Sphinginae</taxon>
        <taxon>Sphingini</taxon>
        <taxon>Manduca</taxon>
    </lineage>
</organism>
<dbReference type="EMBL" id="JH669249">
    <property type="protein sequence ID" value="KAG6464767.1"/>
    <property type="molecule type" value="Genomic_DNA"/>
</dbReference>
<evidence type="ECO:0000313" key="1">
    <source>
        <dbReference type="EMBL" id="KAG6464767.1"/>
    </source>
</evidence>